<evidence type="ECO:0000256" key="5">
    <source>
        <dbReference type="ARBA" id="ARBA00038359"/>
    </source>
</evidence>
<evidence type="ECO:0000256" key="2">
    <source>
        <dbReference type="ARBA" id="ARBA00022692"/>
    </source>
</evidence>
<name>A0A8H4R8N1_9HELO</name>
<comment type="similarity">
    <text evidence="5">Belongs to the SAT4 family.</text>
</comment>
<comment type="caution">
    <text evidence="8">The sequence shown here is derived from an EMBL/GenBank/DDBJ whole genome shotgun (WGS) entry which is preliminary data.</text>
</comment>
<feature type="transmembrane region" description="Helical" evidence="6">
    <location>
        <begin position="112"/>
        <end position="134"/>
    </location>
</feature>
<evidence type="ECO:0000259" key="7">
    <source>
        <dbReference type="Pfam" id="PF20684"/>
    </source>
</evidence>
<dbReference type="InterPro" id="IPR052337">
    <property type="entry name" value="SAT4-like"/>
</dbReference>
<dbReference type="Pfam" id="PF20684">
    <property type="entry name" value="Fung_rhodopsin"/>
    <property type="match status" value="2"/>
</dbReference>
<protein>
    <recommendedName>
        <fullName evidence="7">Rhodopsin domain-containing protein</fullName>
    </recommendedName>
</protein>
<organism evidence="8 9">
    <name type="scientific">Cudoniella acicularis</name>
    <dbReference type="NCBI Taxonomy" id="354080"/>
    <lineage>
        <taxon>Eukaryota</taxon>
        <taxon>Fungi</taxon>
        <taxon>Dikarya</taxon>
        <taxon>Ascomycota</taxon>
        <taxon>Pezizomycotina</taxon>
        <taxon>Leotiomycetes</taxon>
        <taxon>Helotiales</taxon>
        <taxon>Tricladiaceae</taxon>
        <taxon>Cudoniella</taxon>
    </lineage>
</organism>
<keyword evidence="4 6" id="KW-0472">Membrane</keyword>
<dbReference type="InterPro" id="IPR049326">
    <property type="entry name" value="Rhodopsin_dom_fungi"/>
</dbReference>
<dbReference type="PANTHER" id="PTHR33048">
    <property type="entry name" value="PTH11-LIKE INTEGRAL MEMBRANE PROTEIN (AFU_ORTHOLOGUE AFUA_5G11245)"/>
    <property type="match status" value="1"/>
</dbReference>
<dbReference type="AlphaFoldDB" id="A0A8H4R8N1"/>
<dbReference type="OrthoDB" id="5022096at2759"/>
<feature type="transmembrane region" description="Helical" evidence="6">
    <location>
        <begin position="52"/>
        <end position="71"/>
    </location>
</feature>
<feature type="domain" description="Rhodopsin" evidence="7">
    <location>
        <begin position="36"/>
        <end position="88"/>
    </location>
</feature>
<keyword evidence="3 6" id="KW-1133">Transmembrane helix</keyword>
<comment type="subcellular location">
    <subcellularLocation>
        <location evidence="1">Membrane</location>
        <topology evidence="1">Multi-pass membrane protein</topology>
    </subcellularLocation>
</comment>
<dbReference type="EMBL" id="JAAMPI010001511">
    <property type="protein sequence ID" value="KAF4624938.1"/>
    <property type="molecule type" value="Genomic_DNA"/>
</dbReference>
<dbReference type="PANTHER" id="PTHR33048:SF146">
    <property type="entry name" value="INTEGRAL MEMBRANE PROTEIN"/>
    <property type="match status" value="1"/>
</dbReference>
<evidence type="ECO:0000256" key="1">
    <source>
        <dbReference type="ARBA" id="ARBA00004141"/>
    </source>
</evidence>
<feature type="transmembrane region" description="Helical" evidence="6">
    <location>
        <begin position="18"/>
        <end position="40"/>
    </location>
</feature>
<keyword evidence="9" id="KW-1185">Reference proteome</keyword>
<evidence type="ECO:0000256" key="3">
    <source>
        <dbReference type="ARBA" id="ARBA00022989"/>
    </source>
</evidence>
<dbReference type="GO" id="GO:0016020">
    <property type="term" value="C:membrane"/>
    <property type="evidence" value="ECO:0007669"/>
    <property type="project" value="UniProtKB-SubCell"/>
</dbReference>
<accession>A0A8H4R8N1</accession>
<gene>
    <name evidence="8" type="ORF">G7Y89_g13233</name>
</gene>
<reference evidence="8 9" key="1">
    <citation type="submission" date="2020-03" db="EMBL/GenBank/DDBJ databases">
        <title>Draft Genome Sequence of Cudoniella acicularis.</title>
        <authorList>
            <person name="Buettner E."/>
            <person name="Kellner H."/>
        </authorList>
    </citation>
    <scope>NUCLEOTIDE SEQUENCE [LARGE SCALE GENOMIC DNA]</scope>
    <source>
        <strain evidence="8 9">DSM 108380</strain>
    </source>
</reference>
<sequence length="208" mass="23034">MEKVPSAPAGGDQDNGPAMLAVCLSSLIVAINCVCLRCYIRMRITRSFWWDDGFIVLAAALSVAGAAFNILSVHSGAGRHSHYLHDPETQVPDIIKWNTAYQINNINSTLAIIMWTVMAIMPIVNLITATALAAQCRPLQKLWQPNLPGVCFYKGELSQFGYAQAIFNVLTDLLDFQRCSIESTKVPAYAYMEASSAYRAFATYICWR</sequence>
<proteinExistence type="inferred from homology"/>
<evidence type="ECO:0000256" key="6">
    <source>
        <dbReference type="SAM" id="Phobius"/>
    </source>
</evidence>
<keyword evidence="2 6" id="KW-0812">Transmembrane</keyword>
<evidence type="ECO:0000313" key="8">
    <source>
        <dbReference type="EMBL" id="KAF4624938.1"/>
    </source>
</evidence>
<evidence type="ECO:0000256" key="4">
    <source>
        <dbReference type="ARBA" id="ARBA00023136"/>
    </source>
</evidence>
<feature type="domain" description="Rhodopsin" evidence="7">
    <location>
        <begin position="103"/>
        <end position="174"/>
    </location>
</feature>
<evidence type="ECO:0000313" key="9">
    <source>
        <dbReference type="Proteomes" id="UP000566819"/>
    </source>
</evidence>
<dbReference type="Proteomes" id="UP000566819">
    <property type="component" value="Unassembled WGS sequence"/>
</dbReference>